<dbReference type="AlphaFoldDB" id="A0A0F9DBJ0"/>
<keyword evidence="1" id="KW-0175">Coiled coil</keyword>
<comment type="caution">
    <text evidence="2">The sequence shown here is derived from an EMBL/GenBank/DDBJ whole genome shotgun (WGS) entry which is preliminary data.</text>
</comment>
<evidence type="ECO:0000313" key="2">
    <source>
        <dbReference type="EMBL" id="KKL59024.1"/>
    </source>
</evidence>
<protein>
    <submittedName>
        <fullName evidence="2">Uncharacterized protein</fullName>
    </submittedName>
</protein>
<name>A0A0F9DBJ0_9ZZZZ</name>
<accession>A0A0F9DBJ0</accession>
<feature type="non-terminal residue" evidence="2">
    <location>
        <position position="1"/>
    </location>
</feature>
<sequence>TTQPPLTPAELRARGRTEILQREARERQLESVRQRELAKLKPAEQELQRVEKEIVRVEQAVKEQVRQRAAFNKALDVFFLKDLSNIFLK</sequence>
<gene>
    <name evidence="2" type="ORF">LCGC14_2219520</name>
</gene>
<dbReference type="EMBL" id="LAZR01029624">
    <property type="protein sequence ID" value="KKL59024.1"/>
    <property type="molecule type" value="Genomic_DNA"/>
</dbReference>
<feature type="coiled-coil region" evidence="1">
    <location>
        <begin position="33"/>
        <end position="67"/>
    </location>
</feature>
<evidence type="ECO:0000256" key="1">
    <source>
        <dbReference type="SAM" id="Coils"/>
    </source>
</evidence>
<organism evidence="2">
    <name type="scientific">marine sediment metagenome</name>
    <dbReference type="NCBI Taxonomy" id="412755"/>
    <lineage>
        <taxon>unclassified sequences</taxon>
        <taxon>metagenomes</taxon>
        <taxon>ecological metagenomes</taxon>
    </lineage>
</organism>
<reference evidence="2" key="1">
    <citation type="journal article" date="2015" name="Nature">
        <title>Complex archaea that bridge the gap between prokaryotes and eukaryotes.</title>
        <authorList>
            <person name="Spang A."/>
            <person name="Saw J.H."/>
            <person name="Jorgensen S.L."/>
            <person name="Zaremba-Niedzwiedzka K."/>
            <person name="Martijn J."/>
            <person name="Lind A.E."/>
            <person name="van Eijk R."/>
            <person name="Schleper C."/>
            <person name="Guy L."/>
            <person name="Ettema T.J."/>
        </authorList>
    </citation>
    <scope>NUCLEOTIDE SEQUENCE</scope>
</reference>
<proteinExistence type="predicted"/>